<keyword evidence="2" id="KW-1185">Reference proteome</keyword>
<name>A0A0C2M7X2_THEKT</name>
<evidence type="ECO:0000313" key="2">
    <source>
        <dbReference type="Proteomes" id="UP000031668"/>
    </source>
</evidence>
<evidence type="ECO:0000313" key="1">
    <source>
        <dbReference type="EMBL" id="KII60459.1"/>
    </source>
</evidence>
<dbReference type="Gene3D" id="3.30.450.20">
    <property type="entry name" value="PAS domain"/>
    <property type="match status" value="1"/>
</dbReference>
<dbReference type="EMBL" id="JWZT01005615">
    <property type="protein sequence ID" value="KII60459.1"/>
    <property type="molecule type" value="Genomic_DNA"/>
</dbReference>
<dbReference type="Proteomes" id="UP000031668">
    <property type="component" value="Unassembled WGS sequence"/>
</dbReference>
<comment type="caution">
    <text evidence="1">The sequence shown here is derived from an EMBL/GenBank/DDBJ whole genome shotgun (WGS) entry which is preliminary data.</text>
</comment>
<proteinExistence type="predicted"/>
<gene>
    <name evidence="1" type="ORF">RF11_11441</name>
</gene>
<protein>
    <submittedName>
        <fullName evidence="1">Uncharacterized protein</fullName>
    </submittedName>
</protein>
<sequence>MDRSQIIVYSQSEIIKHLDDLLSISSSHCFIRDAHGELIYLSPLFEKNMLNDNELKSWFSSISVDVRLELFNAEINSLSGMGPYIFKNVKSINCLLNGLLGGVDFEYT</sequence>
<reference evidence="1 2" key="1">
    <citation type="journal article" date="2014" name="Genome Biol. Evol.">
        <title>The genome of the myxosporean Thelohanellus kitauei shows adaptations to nutrient acquisition within its fish host.</title>
        <authorList>
            <person name="Yang Y."/>
            <person name="Xiong J."/>
            <person name="Zhou Z."/>
            <person name="Huo F."/>
            <person name="Miao W."/>
            <person name="Ran C."/>
            <person name="Liu Y."/>
            <person name="Zhang J."/>
            <person name="Feng J."/>
            <person name="Wang M."/>
            <person name="Wang M."/>
            <person name="Wang L."/>
            <person name="Yao B."/>
        </authorList>
    </citation>
    <scope>NUCLEOTIDE SEQUENCE [LARGE SCALE GENOMIC DNA]</scope>
    <source>
        <strain evidence="1">Wuqing</strain>
    </source>
</reference>
<organism evidence="1 2">
    <name type="scientific">Thelohanellus kitauei</name>
    <name type="common">Myxosporean</name>
    <dbReference type="NCBI Taxonomy" id="669202"/>
    <lineage>
        <taxon>Eukaryota</taxon>
        <taxon>Metazoa</taxon>
        <taxon>Cnidaria</taxon>
        <taxon>Myxozoa</taxon>
        <taxon>Myxosporea</taxon>
        <taxon>Bivalvulida</taxon>
        <taxon>Platysporina</taxon>
        <taxon>Myxobolidae</taxon>
        <taxon>Thelohanellus</taxon>
    </lineage>
</organism>
<accession>A0A0C2M7X2</accession>
<dbReference type="AlphaFoldDB" id="A0A0C2M7X2"/>